<dbReference type="GO" id="GO:0016174">
    <property type="term" value="F:NAD(P)H oxidase H2O2-forming activity"/>
    <property type="evidence" value="ECO:0007669"/>
    <property type="project" value="UniProtKB-EC"/>
</dbReference>
<evidence type="ECO:0000256" key="8">
    <source>
        <dbReference type="ARBA" id="ARBA00022481"/>
    </source>
</evidence>
<accession>A0A7W3XV25</accession>
<dbReference type="AlphaFoldDB" id="A0A7W3XV25"/>
<evidence type="ECO:0000256" key="18">
    <source>
        <dbReference type="ARBA" id="ARBA00023033"/>
    </source>
</evidence>
<evidence type="ECO:0000256" key="17">
    <source>
        <dbReference type="ARBA" id="ARBA00023002"/>
    </source>
</evidence>
<evidence type="ECO:0000256" key="10">
    <source>
        <dbReference type="ARBA" id="ARBA00022630"/>
    </source>
</evidence>
<evidence type="ECO:0000256" key="32">
    <source>
        <dbReference type="ARBA" id="ARBA00048990"/>
    </source>
</evidence>
<comment type="catalytic activity">
    <reaction evidence="30">
        <text>octan-3-one + NADPH + O2 + H(+) = ethyl hexanoate + NADP(+) + H2O</text>
        <dbReference type="Rhea" id="RHEA:54856"/>
        <dbReference type="ChEBI" id="CHEBI:15377"/>
        <dbReference type="ChEBI" id="CHEBI:15378"/>
        <dbReference type="ChEBI" id="CHEBI:15379"/>
        <dbReference type="ChEBI" id="CHEBI:57783"/>
        <dbReference type="ChEBI" id="CHEBI:58349"/>
        <dbReference type="ChEBI" id="CHEBI:80946"/>
        <dbReference type="ChEBI" id="CHEBI:86055"/>
    </reaction>
    <physiologicalReaction direction="left-to-right" evidence="30">
        <dbReference type="Rhea" id="RHEA:54857"/>
    </physiologicalReaction>
</comment>
<dbReference type="InterPro" id="IPR000960">
    <property type="entry name" value="Flavin_mOase"/>
</dbReference>
<protein>
    <recommendedName>
        <fullName evidence="7">Flavin-containing monooxygenase 5</fullName>
        <ecNumber evidence="6">1.6.3.1</ecNumber>
    </recommendedName>
    <alternativeName>
        <fullName evidence="23">Dimethylaniline monooxygenase [N-oxide-forming] 5</fullName>
    </alternativeName>
    <alternativeName>
        <fullName evidence="21">Dimethylaniline oxidase 5</fullName>
    </alternativeName>
    <alternativeName>
        <fullName evidence="22">NADPH oxidase</fullName>
    </alternativeName>
</protein>
<evidence type="ECO:0000256" key="22">
    <source>
        <dbReference type="ARBA" id="ARBA00033213"/>
    </source>
</evidence>
<comment type="catalytic activity">
    <reaction evidence="33">
        <text>N,N-dimethylaniline + NADPH + O2 + H(+) = N,N-dimethylaniline N-oxide + NADP(+) + H2O</text>
        <dbReference type="Rhea" id="RHEA:24468"/>
        <dbReference type="ChEBI" id="CHEBI:15377"/>
        <dbReference type="ChEBI" id="CHEBI:15378"/>
        <dbReference type="ChEBI" id="CHEBI:15379"/>
        <dbReference type="ChEBI" id="CHEBI:16269"/>
        <dbReference type="ChEBI" id="CHEBI:17735"/>
        <dbReference type="ChEBI" id="CHEBI:57783"/>
        <dbReference type="ChEBI" id="CHEBI:58349"/>
        <dbReference type="EC" id="1.14.13.8"/>
    </reaction>
    <physiologicalReaction direction="left-to-right" evidence="33">
        <dbReference type="Rhea" id="RHEA:24469"/>
    </physiologicalReaction>
</comment>
<evidence type="ECO:0000256" key="6">
    <source>
        <dbReference type="ARBA" id="ARBA00012698"/>
    </source>
</evidence>
<feature type="region of interest" description="Disordered" evidence="35">
    <location>
        <begin position="621"/>
        <end position="656"/>
    </location>
</feature>
<keyword evidence="11" id="KW-0812">Transmembrane</keyword>
<comment type="subcellular location">
    <subcellularLocation>
        <location evidence="2">Endoplasmic reticulum membrane</location>
        <topology evidence="2">Single-pass membrane protein</topology>
    </subcellularLocation>
    <subcellularLocation>
        <location evidence="3">Microsome membrane</location>
    </subcellularLocation>
</comment>
<keyword evidence="8" id="KW-0488">Methylation</keyword>
<reference evidence="37" key="1">
    <citation type="submission" date="2019-10" db="EMBL/GenBank/DDBJ databases">
        <title>Streptomyces sp. nov., a novel actinobacterium isolated from alkaline environment.</title>
        <authorList>
            <person name="Golinska P."/>
        </authorList>
    </citation>
    <scope>NUCLEOTIDE SEQUENCE [LARGE SCALE GENOMIC DNA]</scope>
    <source>
        <strain evidence="37">DSM 42108</strain>
    </source>
</reference>
<dbReference type="GO" id="GO:0050661">
    <property type="term" value="F:NADP binding"/>
    <property type="evidence" value="ECO:0007669"/>
    <property type="project" value="InterPro"/>
</dbReference>
<evidence type="ECO:0000256" key="16">
    <source>
        <dbReference type="ARBA" id="ARBA00022989"/>
    </source>
</evidence>
<evidence type="ECO:0000256" key="30">
    <source>
        <dbReference type="ARBA" id="ARBA00048459"/>
    </source>
</evidence>
<comment type="similarity">
    <text evidence="4">Belongs to the FMO family.</text>
</comment>
<keyword evidence="10" id="KW-0285">Flavoprotein</keyword>
<dbReference type="PANTHER" id="PTHR23023">
    <property type="entry name" value="DIMETHYLANILINE MONOOXYGENASE"/>
    <property type="match status" value="1"/>
</dbReference>
<keyword evidence="12" id="KW-0256">Endoplasmic reticulum</keyword>
<comment type="catalytic activity">
    <reaction evidence="27">
        <text>sulcatone + NADPH + O2 + H(+) = 4-methylpent-3-en-1-yl acetate + NADP(+) + H2O</text>
        <dbReference type="Rhea" id="RHEA:54864"/>
        <dbReference type="ChEBI" id="CHEBI:15377"/>
        <dbReference type="ChEBI" id="CHEBI:15378"/>
        <dbReference type="ChEBI" id="CHEBI:15379"/>
        <dbReference type="ChEBI" id="CHEBI:16310"/>
        <dbReference type="ChEBI" id="CHEBI:57783"/>
        <dbReference type="ChEBI" id="CHEBI:58349"/>
        <dbReference type="ChEBI" id="CHEBI:138373"/>
    </reaction>
    <physiologicalReaction direction="left-to-right" evidence="27">
        <dbReference type="Rhea" id="RHEA:54865"/>
    </physiologicalReaction>
</comment>
<dbReference type="RefSeq" id="WP_323384112.1">
    <property type="nucleotide sequence ID" value="NZ_VKHS01000032.1"/>
</dbReference>
<evidence type="ECO:0000313" key="36">
    <source>
        <dbReference type="EMBL" id="MBB0228530.1"/>
    </source>
</evidence>
<evidence type="ECO:0000256" key="35">
    <source>
        <dbReference type="SAM" id="MobiDB-lite"/>
    </source>
</evidence>
<evidence type="ECO:0000256" key="27">
    <source>
        <dbReference type="ARBA" id="ARBA00047855"/>
    </source>
</evidence>
<keyword evidence="37" id="KW-1185">Reference proteome</keyword>
<keyword evidence="16" id="KW-1133">Transmembrane helix</keyword>
<evidence type="ECO:0000256" key="2">
    <source>
        <dbReference type="ARBA" id="ARBA00004389"/>
    </source>
</evidence>
<evidence type="ECO:0000256" key="12">
    <source>
        <dbReference type="ARBA" id="ARBA00022824"/>
    </source>
</evidence>
<evidence type="ECO:0000256" key="3">
    <source>
        <dbReference type="ARBA" id="ARBA00004524"/>
    </source>
</evidence>
<evidence type="ECO:0000256" key="24">
    <source>
        <dbReference type="ARBA" id="ARBA00045722"/>
    </source>
</evidence>
<dbReference type="SUPFAM" id="SSF51905">
    <property type="entry name" value="FAD/NAD(P)-binding domain"/>
    <property type="match status" value="3"/>
</dbReference>
<evidence type="ECO:0000256" key="15">
    <source>
        <dbReference type="ARBA" id="ARBA00022857"/>
    </source>
</evidence>
<keyword evidence="20" id="KW-0472">Membrane</keyword>
<comment type="function">
    <text evidence="24">Acts as a Baeyer-Villiger monooxygenase on a broad range of substrates. Catalyzes the insertion of an oxygen atom into a carbon-carbon bond adjacent to a carbonyl, which converts ketones to esters. Active on diverse carbonyl compounds, whereas soft nucleophiles are mostly non- or poorly reactive. In contrast with other forms of FMO it is non- or poorly active on 'classical' substrates such as drugs, pesticides, and dietary components containing soft nucleophilic heteroatoms. Able to oxidize drug molecules bearing a carbonyl group on an aliphatic chain, such as nabumetone and pentoxifylline. Also, in the absence of substrates, shows slow but yet significant NADPH oxidase activity. Acts as a positive modulator of cholesterol biosynthesis as well as glucose homeostasis, promoting metabolic aging via pleiotropic effects.</text>
</comment>
<comment type="catalytic activity">
    <reaction evidence="29">
        <text>hexan-3-one + NADPH + O2 + H(+) = ethyl butanoate + NADP(+) + H2O</text>
        <dbReference type="Rhea" id="RHEA:54844"/>
        <dbReference type="ChEBI" id="CHEBI:15377"/>
        <dbReference type="ChEBI" id="CHEBI:15378"/>
        <dbReference type="ChEBI" id="CHEBI:15379"/>
        <dbReference type="ChEBI" id="CHEBI:57783"/>
        <dbReference type="ChEBI" id="CHEBI:58349"/>
        <dbReference type="ChEBI" id="CHEBI:88764"/>
        <dbReference type="ChEBI" id="CHEBI:89891"/>
    </reaction>
    <physiologicalReaction direction="left-to-right" evidence="29">
        <dbReference type="Rhea" id="RHEA:54845"/>
    </physiologicalReaction>
</comment>
<dbReference type="InterPro" id="IPR036188">
    <property type="entry name" value="FAD/NAD-bd_sf"/>
</dbReference>
<evidence type="ECO:0000256" key="25">
    <source>
        <dbReference type="ARBA" id="ARBA00047426"/>
    </source>
</evidence>
<dbReference type="Pfam" id="PF10604">
    <property type="entry name" value="Polyketide_cyc2"/>
    <property type="match status" value="1"/>
</dbReference>
<keyword evidence="13" id="KW-0274">FAD</keyword>
<keyword evidence="15" id="KW-0521">NADP</keyword>
<evidence type="ECO:0000256" key="28">
    <source>
        <dbReference type="ARBA" id="ARBA00047864"/>
    </source>
</evidence>
<evidence type="ECO:0000256" key="13">
    <source>
        <dbReference type="ARBA" id="ARBA00022827"/>
    </source>
</evidence>
<evidence type="ECO:0000256" key="7">
    <source>
        <dbReference type="ARBA" id="ARBA00019213"/>
    </source>
</evidence>
<gene>
    <name evidence="36" type="ORF">FOE67_03150</name>
</gene>
<evidence type="ECO:0000256" key="19">
    <source>
        <dbReference type="ARBA" id="ARBA00023098"/>
    </source>
</evidence>
<comment type="catalytic activity">
    <reaction evidence="28">
        <text>NADPH + O2 + H(+) = H2O2 + NADP(+)</text>
        <dbReference type="Rhea" id="RHEA:11260"/>
        <dbReference type="ChEBI" id="CHEBI:15378"/>
        <dbReference type="ChEBI" id="CHEBI:15379"/>
        <dbReference type="ChEBI" id="CHEBI:16240"/>
        <dbReference type="ChEBI" id="CHEBI:57783"/>
        <dbReference type="ChEBI" id="CHEBI:58349"/>
        <dbReference type="EC" id="1.6.3.1"/>
    </reaction>
    <physiologicalReaction direction="left-to-right" evidence="28">
        <dbReference type="Rhea" id="RHEA:11261"/>
    </physiologicalReaction>
</comment>
<comment type="catalytic activity">
    <reaction evidence="31">
        <text>(2E)-geranial + NADPH + O2 + H(+) = (1E)-2,6-dimethylhepta-1,5-dien-1-yl formate + NADP(+) + H2O</text>
        <dbReference type="Rhea" id="RHEA:54860"/>
        <dbReference type="ChEBI" id="CHEBI:15377"/>
        <dbReference type="ChEBI" id="CHEBI:15378"/>
        <dbReference type="ChEBI" id="CHEBI:15379"/>
        <dbReference type="ChEBI" id="CHEBI:16980"/>
        <dbReference type="ChEBI" id="CHEBI:57783"/>
        <dbReference type="ChEBI" id="CHEBI:58349"/>
        <dbReference type="ChEBI" id="CHEBI:138375"/>
    </reaction>
    <physiologicalReaction direction="left-to-right" evidence="31">
        <dbReference type="Rhea" id="RHEA:54861"/>
    </physiologicalReaction>
</comment>
<dbReference type="InterPro" id="IPR019587">
    <property type="entry name" value="Polyketide_cyclase/dehydratase"/>
</dbReference>
<comment type="cofactor">
    <cofactor evidence="1">
        <name>FAD</name>
        <dbReference type="ChEBI" id="CHEBI:57692"/>
    </cofactor>
</comment>
<evidence type="ECO:0000256" key="14">
    <source>
        <dbReference type="ARBA" id="ARBA00022848"/>
    </source>
</evidence>
<dbReference type="PRINTS" id="PR00370">
    <property type="entry name" value="FMOXYGENASE"/>
</dbReference>
<evidence type="ECO:0000256" key="23">
    <source>
        <dbReference type="ARBA" id="ARBA00033301"/>
    </source>
</evidence>
<comment type="caution">
    <text evidence="36">The sequence shown here is derived from an EMBL/GenBank/DDBJ whole genome shotgun (WGS) entry which is preliminary data.</text>
</comment>
<comment type="similarity">
    <text evidence="5">Belongs to the FAD-binding monooxygenase family.</text>
</comment>
<evidence type="ECO:0000256" key="21">
    <source>
        <dbReference type="ARBA" id="ARBA00029728"/>
    </source>
</evidence>
<evidence type="ECO:0000256" key="29">
    <source>
        <dbReference type="ARBA" id="ARBA00047977"/>
    </source>
</evidence>
<evidence type="ECO:0000256" key="4">
    <source>
        <dbReference type="ARBA" id="ARBA00009183"/>
    </source>
</evidence>
<comment type="catalytic activity">
    <reaction evidence="34">
        <text>octan-3-one + NADPH + O2 + H(+) = pentyl propanoate + NADP(+) + H2O</text>
        <dbReference type="Rhea" id="RHEA:54840"/>
        <dbReference type="ChEBI" id="CHEBI:15377"/>
        <dbReference type="ChEBI" id="CHEBI:15378"/>
        <dbReference type="ChEBI" id="CHEBI:15379"/>
        <dbReference type="ChEBI" id="CHEBI:57783"/>
        <dbReference type="ChEBI" id="CHEBI:58349"/>
        <dbReference type="ChEBI" id="CHEBI:80946"/>
        <dbReference type="ChEBI" id="CHEBI:87373"/>
    </reaction>
    <physiologicalReaction direction="left-to-right" evidence="34">
        <dbReference type="Rhea" id="RHEA:54841"/>
    </physiologicalReaction>
</comment>
<dbReference type="InterPro" id="IPR020946">
    <property type="entry name" value="Flavin_mOase-like"/>
</dbReference>
<dbReference type="FunFam" id="3.50.50.60:FF:000159">
    <property type="entry name" value="Dimethylaniline monooxygenase [N-oxide-forming]"/>
    <property type="match status" value="1"/>
</dbReference>
<dbReference type="Gene3D" id="3.30.530.20">
    <property type="match status" value="1"/>
</dbReference>
<name>A0A7W3XV25_9ACTN</name>
<evidence type="ECO:0000256" key="31">
    <source>
        <dbReference type="ARBA" id="ARBA00048989"/>
    </source>
</evidence>
<dbReference type="PRINTS" id="PR01125">
    <property type="entry name" value="FMOXYGENASE5"/>
</dbReference>
<dbReference type="Pfam" id="PF00743">
    <property type="entry name" value="FMO-like"/>
    <property type="match status" value="1"/>
</dbReference>
<keyword evidence="9" id="KW-0597">Phosphoprotein</keyword>
<organism evidence="36 37">
    <name type="scientific">Streptomyces calidiresistens</name>
    <dbReference type="NCBI Taxonomy" id="1485586"/>
    <lineage>
        <taxon>Bacteria</taxon>
        <taxon>Bacillati</taxon>
        <taxon>Actinomycetota</taxon>
        <taxon>Actinomycetes</taxon>
        <taxon>Kitasatosporales</taxon>
        <taxon>Streptomycetaceae</taxon>
        <taxon>Streptomyces</taxon>
    </lineage>
</organism>
<evidence type="ECO:0000256" key="1">
    <source>
        <dbReference type="ARBA" id="ARBA00001974"/>
    </source>
</evidence>
<comment type="catalytic activity">
    <reaction evidence="25">
        <text>hexan-3-one + NADPH + O2 + H(+) = propyl propanoate + NADP(+) + H2O</text>
        <dbReference type="Rhea" id="RHEA:54848"/>
        <dbReference type="ChEBI" id="CHEBI:15377"/>
        <dbReference type="ChEBI" id="CHEBI:15378"/>
        <dbReference type="ChEBI" id="CHEBI:15379"/>
        <dbReference type="ChEBI" id="CHEBI:57783"/>
        <dbReference type="ChEBI" id="CHEBI:58349"/>
        <dbReference type="ChEBI" id="CHEBI:89828"/>
        <dbReference type="ChEBI" id="CHEBI:89891"/>
    </reaction>
    <physiologicalReaction direction="left-to-right" evidence="25">
        <dbReference type="Rhea" id="RHEA:54849"/>
    </physiologicalReaction>
</comment>
<evidence type="ECO:0000256" key="20">
    <source>
        <dbReference type="ARBA" id="ARBA00023136"/>
    </source>
</evidence>
<dbReference type="Gene3D" id="3.50.50.60">
    <property type="entry name" value="FAD/NAD(P)-binding domain"/>
    <property type="match status" value="1"/>
</dbReference>
<dbReference type="SUPFAM" id="SSF55961">
    <property type="entry name" value="Bet v1-like"/>
    <property type="match status" value="1"/>
</dbReference>
<sequence>MNTHKNSVEDAVRHAVEAPGGRVCVIGAGWSGLASCQVLHERGVAFDCYEAGSRVGGNWRYLNDNGMSSGYRSLHINTSRKLSEYRSYPMPKDYPHYPDHYLIARYLDDYVDHFGFRETIAFRTEVTHVVPAEGGGWNVTARHRDTGTETTRHYGSVLVANGHHWDPRMPEPAFPGADGFTGEQIHSHHYRVPDSYAGKRVLVVGFGNSASDIAVETSLVSERTFLSLRRGGYVFPKFMFGKAGDDLINPFITRVMPREAQRRVMALLLRMTVGKVTDYGLPEPEHKLFNAHPTVSEALLPRLGHGGIGVKPNISHFDGDTVHFVDGSSEVIDAVIHCTGYKVGFPFLDPSVIAPKDNDVSLFHRVVDPRNPGLYFIGLFQPLGATTVLAEAQSHWVADLIEGKAALPSEERMNREITRYKEGLAKRYVNSTRHTMQVDHYPYLAELGKARRVGARLARKRGAGSPAPVPGVTTAPRPEEVSIRIDASPEQVWDLISDVTRMGEWSPECRRCYWRGGTRGVGARFIGINRRRWVVWVTSNRVEESERGRSFAFRTTTNGVRWGYRLVPDGEGTLVTEVWDVSGQSRGQRKRTESFANMLLDGHESHLRELRDGMRQTLQRVKAAAEKSAAGGGERGAASTGGPTARREPVPVDTAA</sequence>
<comment type="catalytic activity">
    <reaction evidence="26">
        <text>heptan-2-one + NADPH + O2 + H(+) = pentyl acetate + NADP(+) + H2O</text>
        <dbReference type="Rhea" id="RHEA:54836"/>
        <dbReference type="ChEBI" id="CHEBI:5672"/>
        <dbReference type="ChEBI" id="CHEBI:15377"/>
        <dbReference type="ChEBI" id="CHEBI:15378"/>
        <dbReference type="ChEBI" id="CHEBI:15379"/>
        <dbReference type="ChEBI" id="CHEBI:57783"/>
        <dbReference type="ChEBI" id="CHEBI:58349"/>
        <dbReference type="ChEBI" id="CHEBI:87362"/>
    </reaction>
    <physiologicalReaction direction="left-to-right" evidence="26">
        <dbReference type="Rhea" id="RHEA:54837"/>
    </physiologicalReaction>
</comment>
<keyword evidence="14" id="KW-0492">Microsome</keyword>
<dbReference type="InterPro" id="IPR050346">
    <property type="entry name" value="FMO-like"/>
</dbReference>
<dbReference type="InterPro" id="IPR023393">
    <property type="entry name" value="START-like_dom_sf"/>
</dbReference>
<proteinExistence type="inferred from homology"/>
<dbReference type="CDD" id="cd07812">
    <property type="entry name" value="SRPBCC"/>
    <property type="match status" value="1"/>
</dbReference>
<evidence type="ECO:0000313" key="37">
    <source>
        <dbReference type="Proteomes" id="UP000530234"/>
    </source>
</evidence>
<evidence type="ECO:0000256" key="5">
    <source>
        <dbReference type="ARBA" id="ARBA00010139"/>
    </source>
</evidence>
<evidence type="ECO:0000256" key="26">
    <source>
        <dbReference type="ARBA" id="ARBA00047574"/>
    </source>
</evidence>
<comment type="catalytic activity">
    <reaction evidence="32">
        <text>heptan-4-one + NADPH + O2 + H(+) = propyl butanoate + NADP(+) + H2O</text>
        <dbReference type="Rhea" id="RHEA:54852"/>
        <dbReference type="ChEBI" id="CHEBI:15377"/>
        <dbReference type="ChEBI" id="CHEBI:15378"/>
        <dbReference type="ChEBI" id="CHEBI:15379"/>
        <dbReference type="ChEBI" id="CHEBI:57783"/>
        <dbReference type="ChEBI" id="CHEBI:58349"/>
        <dbReference type="ChEBI" id="CHEBI:89484"/>
        <dbReference type="ChEBI" id="CHEBI:89719"/>
    </reaction>
    <physiologicalReaction direction="left-to-right" evidence="32">
        <dbReference type="Rhea" id="RHEA:54853"/>
    </physiologicalReaction>
</comment>
<dbReference type="InterPro" id="IPR002257">
    <property type="entry name" value="Flavin_mOase_5"/>
</dbReference>
<dbReference type="GO" id="GO:0006629">
    <property type="term" value="P:lipid metabolic process"/>
    <property type="evidence" value="ECO:0007669"/>
    <property type="project" value="UniProtKB-KW"/>
</dbReference>
<evidence type="ECO:0000256" key="9">
    <source>
        <dbReference type="ARBA" id="ARBA00022553"/>
    </source>
</evidence>
<keyword evidence="18" id="KW-0503">Monooxygenase</keyword>
<evidence type="ECO:0000256" key="34">
    <source>
        <dbReference type="ARBA" id="ARBA00049475"/>
    </source>
</evidence>
<dbReference type="GO" id="GO:0050660">
    <property type="term" value="F:flavin adenine dinucleotide binding"/>
    <property type="evidence" value="ECO:0007669"/>
    <property type="project" value="InterPro"/>
</dbReference>
<keyword evidence="17" id="KW-0560">Oxidoreductase</keyword>
<dbReference type="Proteomes" id="UP000530234">
    <property type="component" value="Unassembled WGS sequence"/>
</dbReference>
<dbReference type="GO" id="GO:0004499">
    <property type="term" value="F:N,N-dimethylaniline monooxygenase activity"/>
    <property type="evidence" value="ECO:0007669"/>
    <property type="project" value="InterPro"/>
</dbReference>
<keyword evidence="19" id="KW-0443">Lipid metabolism</keyword>
<evidence type="ECO:0000256" key="33">
    <source>
        <dbReference type="ARBA" id="ARBA00049443"/>
    </source>
</evidence>
<evidence type="ECO:0000256" key="11">
    <source>
        <dbReference type="ARBA" id="ARBA00022692"/>
    </source>
</evidence>
<dbReference type="EC" id="1.6.3.1" evidence="6"/>
<dbReference type="EMBL" id="VKHS01000032">
    <property type="protein sequence ID" value="MBB0228530.1"/>
    <property type="molecule type" value="Genomic_DNA"/>
</dbReference>